<evidence type="ECO:0000256" key="3">
    <source>
        <dbReference type="ARBA" id="ARBA00023002"/>
    </source>
</evidence>
<evidence type="ECO:0000313" key="7">
    <source>
        <dbReference type="EMBL" id="MCT8990383.1"/>
    </source>
</evidence>
<keyword evidence="4" id="KW-0732">Signal</keyword>
<gene>
    <name evidence="7" type="ORF">NYR54_08765</name>
</gene>
<evidence type="ECO:0000256" key="4">
    <source>
        <dbReference type="SAM" id="SignalP"/>
    </source>
</evidence>
<dbReference type="PANTHER" id="PTHR32303:SF20">
    <property type="entry name" value="QUINOPROTEIN ETHANOL DEHYDROGENASE"/>
    <property type="match status" value="1"/>
</dbReference>
<dbReference type="PANTHER" id="PTHR32303">
    <property type="entry name" value="QUINOPROTEIN ALCOHOL DEHYDROGENASE (CYTOCHROME C)"/>
    <property type="match status" value="1"/>
</dbReference>
<dbReference type="Proteomes" id="UP001149009">
    <property type="component" value="Unassembled WGS sequence"/>
</dbReference>
<protein>
    <submittedName>
        <fullName evidence="7">PQQ-binding-like beta-propeller repeat protein</fullName>
    </submittedName>
</protein>
<sequence length="561" mass="59530">MNWISVPAVMVGIGLALCGSVSATAAGEVTPERLLNTAREPQNWLMNLGSYDGSRYSGLTGINRDNVSKLVVRYSVPLGGLIEGSGNYRDALPMSPLVEDGYIYIVDGWGHVSKLDGREKGKIVWQNKELQTNLDSWLVAGRGLALYRNFVIAAASDGRIHWLDRDTGKTVRSVQVGDPKQGYTIEASPLVVGDRIIVGGGGAERGAVGRIDALHAETGSSLWHVDTLATASNPAGLLGGGAISQTGIYDPKSGLTIWGTGHPNPRYIPRMRPGDSLFANSVLAIDAETGDLRWHFQYTPGDINGFSEDGTHLLVSSAEGADESVVAHFANNGYFYGLDGKQGTFQVATPHVIGIEWTAGIDETGRPREYKAGAKTQAYKSGAWQNRPDCPNIKGTSSFASAYSLRTELAYGSGADGCMTENIPPIKTESAPGWLGAYYSGAAADMGMLTAVDPLSGTVKAQRLFDFPLHAGALATAGGLVFTTTAEGRLHALNDETLETVWSTKFGSLTNVPPITFAVDGEQFLAVVVGGNVYTDALSYRPPEMGLSEPLFVLLVLGLPS</sequence>
<comment type="caution">
    <text evidence="7">The sequence shown here is derived from an EMBL/GenBank/DDBJ whole genome shotgun (WGS) entry which is preliminary data.</text>
</comment>
<evidence type="ECO:0000259" key="6">
    <source>
        <dbReference type="Pfam" id="PF13360"/>
    </source>
</evidence>
<feature type="domain" description="Pyrrolo-quinoline quinone repeat" evidence="5">
    <location>
        <begin position="44"/>
        <end position="344"/>
    </location>
</feature>
<dbReference type="AlphaFoldDB" id="A0A9X3B6C9"/>
<proteinExistence type="inferred from homology"/>
<dbReference type="InterPro" id="IPR002372">
    <property type="entry name" value="PQQ_rpt_dom"/>
</dbReference>
<dbReference type="SUPFAM" id="SSF50998">
    <property type="entry name" value="Quinoprotein alcohol dehydrogenase-like"/>
    <property type="match status" value="1"/>
</dbReference>
<dbReference type="RefSeq" id="WP_261515254.1">
    <property type="nucleotide sequence ID" value="NZ_JAODNV010000009.1"/>
</dbReference>
<organism evidence="7 8">
    <name type="scientific">Chelativorans petroleitrophicus</name>
    <dbReference type="NCBI Taxonomy" id="2975484"/>
    <lineage>
        <taxon>Bacteria</taxon>
        <taxon>Pseudomonadati</taxon>
        <taxon>Pseudomonadota</taxon>
        <taxon>Alphaproteobacteria</taxon>
        <taxon>Hyphomicrobiales</taxon>
        <taxon>Phyllobacteriaceae</taxon>
        <taxon>Chelativorans</taxon>
    </lineage>
</organism>
<dbReference type="Pfam" id="PF13360">
    <property type="entry name" value="PQQ_2"/>
    <property type="match status" value="1"/>
</dbReference>
<feature type="chain" id="PRO_5040719118" evidence="4">
    <location>
        <begin position="26"/>
        <end position="561"/>
    </location>
</feature>
<evidence type="ECO:0000256" key="1">
    <source>
        <dbReference type="ARBA" id="ARBA00001931"/>
    </source>
</evidence>
<dbReference type="InterPro" id="IPR011047">
    <property type="entry name" value="Quinoprotein_ADH-like_sf"/>
</dbReference>
<dbReference type="EMBL" id="JAODNV010000009">
    <property type="protein sequence ID" value="MCT8990383.1"/>
    <property type="molecule type" value="Genomic_DNA"/>
</dbReference>
<evidence type="ECO:0000313" key="8">
    <source>
        <dbReference type="Proteomes" id="UP001149009"/>
    </source>
</evidence>
<feature type="domain" description="Pyrrolo-quinoline quinone repeat" evidence="6">
    <location>
        <begin position="446"/>
        <end position="513"/>
    </location>
</feature>
<keyword evidence="8" id="KW-1185">Reference proteome</keyword>
<name>A0A9X3B6C9_9HYPH</name>
<comment type="cofactor">
    <cofactor evidence="1">
        <name>pyrroloquinoline quinone</name>
        <dbReference type="ChEBI" id="CHEBI:58442"/>
    </cofactor>
</comment>
<dbReference type="GO" id="GO:0016491">
    <property type="term" value="F:oxidoreductase activity"/>
    <property type="evidence" value="ECO:0007669"/>
    <property type="project" value="UniProtKB-KW"/>
</dbReference>
<dbReference type="InterPro" id="IPR018391">
    <property type="entry name" value="PQQ_b-propeller_rpt"/>
</dbReference>
<evidence type="ECO:0000259" key="5">
    <source>
        <dbReference type="Pfam" id="PF01011"/>
    </source>
</evidence>
<dbReference type="Pfam" id="PF01011">
    <property type="entry name" value="PQQ"/>
    <property type="match status" value="1"/>
</dbReference>
<evidence type="ECO:0000256" key="2">
    <source>
        <dbReference type="ARBA" id="ARBA00008156"/>
    </source>
</evidence>
<reference evidence="7" key="1">
    <citation type="submission" date="2022-08" db="EMBL/GenBank/DDBJ databases">
        <title>Chelativorans sichuanense sp. nov., a paraffin oil-degrading bacterium isolated from a mixture of oil-based drill cuttings and paddy soil.</title>
        <authorList>
            <person name="Yu J."/>
            <person name="Liu H."/>
            <person name="Chen Q."/>
        </authorList>
    </citation>
    <scope>NUCLEOTIDE SEQUENCE</scope>
    <source>
        <strain evidence="7">SCAU 2101</strain>
    </source>
</reference>
<dbReference type="Gene3D" id="2.140.10.10">
    <property type="entry name" value="Quinoprotein alcohol dehydrogenase-like superfamily"/>
    <property type="match status" value="1"/>
</dbReference>
<feature type="signal peptide" evidence="4">
    <location>
        <begin position="1"/>
        <end position="25"/>
    </location>
</feature>
<accession>A0A9X3B6C9</accession>
<dbReference type="SMART" id="SM00564">
    <property type="entry name" value="PQQ"/>
    <property type="match status" value="5"/>
</dbReference>
<keyword evidence="3" id="KW-0560">Oxidoreductase</keyword>
<comment type="similarity">
    <text evidence="2">Belongs to the bacterial PQQ dehydrogenase family.</text>
</comment>